<dbReference type="InterPro" id="IPR039760">
    <property type="entry name" value="MOFRL_protein"/>
</dbReference>
<dbReference type="eggNOG" id="COG2379">
    <property type="taxonomic scope" value="Bacteria"/>
</dbReference>
<dbReference type="PATRIC" id="fig|688269.3.peg.1424"/>
<organism evidence="3 4">
    <name type="scientific">Pseudothermotoga thermarum DSM 5069</name>
    <dbReference type="NCBI Taxonomy" id="688269"/>
    <lineage>
        <taxon>Bacteria</taxon>
        <taxon>Thermotogati</taxon>
        <taxon>Thermotogota</taxon>
        <taxon>Thermotogae</taxon>
        <taxon>Thermotogales</taxon>
        <taxon>Thermotogaceae</taxon>
        <taxon>Pseudothermotoga</taxon>
    </lineage>
</organism>
<dbReference type="FunFam" id="3.40.1480.10:FF:000003">
    <property type="entry name" value="D-glycerate 2-kinase"/>
    <property type="match status" value="1"/>
</dbReference>
<keyword evidence="4" id="KW-1185">Reference proteome</keyword>
<sequence length="417" mass="44944">MSKHNLVKDALQIIQKTIESVLPDNAVKDQLSKLNLDGKFFVLAIGKAAWRMAKAASEILKDKIIKGVVITKYNHSLGEIENFEIYEAGHPVPDENSLKATDRALQLISKLDETVQILFLISGGGSSLFEKLKEGITLAQLQQITKDLLACGANITEINAIRKRLSLVKGGKFAEFVYPRKIIALVLSDVLQDRLDSIASGPAYPDLTTTQEVLQIVERYNLRLDEPLKRYLLEETPKVVTNAEHYIIGSVKTACETAESVAKSLGYNTVILTTTLNCEAKEAGRFLASIAKEILIFDRPIRKPAAIILGGETVVHVKGTGKGGRNQELALSAAIEIAGLKSVVIASVGTDGTDGPTDAAGGIVDGQTVLKIKEAGLDPIKLLDNNDSYRALDLANCLLKIGPTGTNVNDLVLALIA</sequence>
<dbReference type="Pfam" id="PF05161">
    <property type="entry name" value="MOFRL"/>
    <property type="match status" value="1"/>
</dbReference>
<dbReference type="SUPFAM" id="SSF82544">
    <property type="entry name" value="GckA/TtuD-like"/>
    <property type="match status" value="1"/>
</dbReference>
<gene>
    <name evidence="3" type="ORF">Theth_1383</name>
</gene>
<dbReference type="InterPro" id="IPR025286">
    <property type="entry name" value="MOFRL_assoc_dom"/>
</dbReference>
<dbReference type="STRING" id="688269.Theth_1383"/>
<dbReference type="GO" id="GO:0005737">
    <property type="term" value="C:cytoplasm"/>
    <property type="evidence" value="ECO:0007669"/>
    <property type="project" value="TreeGrafter"/>
</dbReference>
<dbReference type="EC" id="2.7.1.-" evidence="3"/>
<dbReference type="EMBL" id="CP002351">
    <property type="protein sequence ID" value="AEH51445.1"/>
    <property type="molecule type" value="Genomic_DNA"/>
</dbReference>
<name>F7YUH4_9THEM</name>
<dbReference type="KEGG" id="tta:Theth_1383"/>
<feature type="domain" description="MOFRL-associated" evidence="2">
    <location>
        <begin position="10"/>
        <end position="232"/>
    </location>
</feature>
<evidence type="ECO:0000259" key="1">
    <source>
        <dbReference type="Pfam" id="PF05161"/>
    </source>
</evidence>
<evidence type="ECO:0000313" key="4">
    <source>
        <dbReference type="Proteomes" id="UP000006804"/>
    </source>
</evidence>
<dbReference type="AlphaFoldDB" id="F7YUH4"/>
<dbReference type="OrthoDB" id="9766552at2"/>
<dbReference type="Proteomes" id="UP000006804">
    <property type="component" value="Chromosome"/>
</dbReference>
<dbReference type="RefSeq" id="WP_013932659.1">
    <property type="nucleotide sequence ID" value="NC_015707.1"/>
</dbReference>
<evidence type="ECO:0000259" key="2">
    <source>
        <dbReference type="Pfam" id="PF13660"/>
    </source>
</evidence>
<dbReference type="Gene3D" id="3.40.50.10180">
    <property type="entry name" value="Glycerate kinase, MOFRL-like N-terminal domain"/>
    <property type="match status" value="1"/>
</dbReference>
<dbReference type="GO" id="GO:0008887">
    <property type="term" value="F:glycerate kinase activity"/>
    <property type="evidence" value="ECO:0007669"/>
    <property type="project" value="InterPro"/>
</dbReference>
<keyword evidence="3" id="KW-0808">Transferase</keyword>
<feature type="domain" description="MOFRL" evidence="1">
    <location>
        <begin position="306"/>
        <end position="410"/>
    </location>
</feature>
<accession>F7YUH4</accession>
<dbReference type="PANTHER" id="PTHR12227">
    <property type="entry name" value="GLYCERATE KINASE"/>
    <property type="match status" value="1"/>
</dbReference>
<evidence type="ECO:0000313" key="3">
    <source>
        <dbReference type="EMBL" id="AEH51445.1"/>
    </source>
</evidence>
<dbReference type="InterPro" id="IPR038614">
    <property type="entry name" value="GK_N_sf"/>
</dbReference>
<reference evidence="3 4" key="1">
    <citation type="submission" date="2010-11" db="EMBL/GenBank/DDBJ databases">
        <title>The complete genome of Thermotoga thermarum DSM 5069.</title>
        <authorList>
            <consortium name="US DOE Joint Genome Institute (JGI-PGF)"/>
            <person name="Lucas S."/>
            <person name="Copeland A."/>
            <person name="Lapidus A."/>
            <person name="Bruce D."/>
            <person name="Goodwin L."/>
            <person name="Pitluck S."/>
            <person name="Kyrpides N."/>
            <person name="Mavromatis K."/>
            <person name="Ivanova N."/>
            <person name="Zeytun A."/>
            <person name="Brettin T."/>
            <person name="Detter J.C."/>
            <person name="Tapia R."/>
            <person name="Han C."/>
            <person name="Land M."/>
            <person name="Hauser L."/>
            <person name="Markowitz V."/>
            <person name="Cheng J.-F."/>
            <person name="Hugenholtz P."/>
            <person name="Woyke T."/>
            <person name="Wu D."/>
            <person name="Spring S."/>
            <person name="Schroeder M."/>
            <person name="Brambilla E."/>
            <person name="Klenk H.-P."/>
            <person name="Eisen J.A."/>
        </authorList>
    </citation>
    <scope>NUCLEOTIDE SEQUENCE [LARGE SCALE GENOMIC DNA]</scope>
    <source>
        <strain evidence="3 4">DSM 5069</strain>
    </source>
</reference>
<dbReference type="HOGENOM" id="CLU_032279_1_1_0"/>
<proteinExistence type="predicted"/>
<dbReference type="Gene3D" id="3.40.1480.10">
    <property type="entry name" value="MOFRL domain"/>
    <property type="match status" value="1"/>
</dbReference>
<dbReference type="InterPro" id="IPR037035">
    <property type="entry name" value="GK-like_C_sf"/>
</dbReference>
<dbReference type="Pfam" id="PF13660">
    <property type="entry name" value="DUF4147"/>
    <property type="match status" value="1"/>
</dbReference>
<dbReference type="PANTHER" id="PTHR12227:SF0">
    <property type="entry name" value="GLYCERATE KINASE"/>
    <property type="match status" value="1"/>
</dbReference>
<dbReference type="InterPro" id="IPR007835">
    <property type="entry name" value="MOFRL"/>
</dbReference>
<keyword evidence="3" id="KW-0418">Kinase</keyword>
<protein>
    <submittedName>
        <fullName evidence="3">Glycerate 2-kinase</fullName>
        <ecNumber evidence="3">2.7.1.-</ecNumber>
    </submittedName>
</protein>